<keyword evidence="3 8" id="KW-0132">Cell division</keyword>
<evidence type="ECO:0000256" key="7">
    <source>
        <dbReference type="ARBA" id="ARBA00023306"/>
    </source>
</evidence>
<sequence>MREWLTVIIACLIIGVLLDGLRRMRAAKRNEMRMSLSMHKGTNKEDLAAYGSELPNGGARVVSKRDVPPPKVAPKKPRPVDPKHEPKHQEELDLDQHVPLLMNVDDEADGRTEPTIGAPVVPDVEDTAAADPAVAVPVESPEPAADDGIDEDAYDRVLFSGKTDAVHADTHGREPKLADAAPEEVYVISVVAPKGEVFAGPAVKDAILGAGLRFGSRKIFHYHQDEDGEGPIQFSLVNMVQPGVFDLQKFDELETPGLSMFMTLPMEGSAIAAFDAMVTTARAIAEALEGDLKDEQQSTLTQQTVEHNRARVTEYERKRQLELARA</sequence>
<name>K4KTL0_SIMAS</name>
<dbReference type="HAMAP" id="MF_00509">
    <property type="entry name" value="ZipA"/>
    <property type="match status" value="1"/>
</dbReference>
<dbReference type="KEGG" id="saga:M5M_00325"/>
<dbReference type="NCBIfam" id="TIGR02205">
    <property type="entry name" value="septum_zipA"/>
    <property type="match status" value="1"/>
</dbReference>
<dbReference type="GO" id="GO:0000917">
    <property type="term" value="P:division septum assembly"/>
    <property type="evidence" value="ECO:0007669"/>
    <property type="project" value="TreeGrafter"/>
</dbReference>
<dbReference type="GO" id="GO:0005886">
    <property type="term" value="C:plasma membrane"/>
    <property type="evidence" value="ECO:0007669"/>
    <property type="project" value="UniProtKB-SubCell"/>
</dbReference>
<dbReference type="Pfam" id="PF04354">
    <property type="entry name" value="ZipA_C"/>
    <property type="match status" value="1"/>
</dbReference>
<evidence type="ECO:0000256" key="9">
    <source>
        <dbReference type="RuleBase" id="RU003612"/>
    </source>
</evidence>
<dbReference type="PANTHER" id="PTHR38685">
    <property type="entry name" value="CELL DIVISION PROTEIN ZIPA"/>
    <property type="match status" value="1"/>
</dbReference>
<dbReference type="InterPro" id="IPR007449">
    <property type="entry name" value="ZipA_FtsZ-bd_C"/>
</dbReference>
<keyword evidence="2 8" id="KW-0997">Cell inner membrane</keyword>
<evidence type="ECO:0000256" key="10">
    <source>
        <dbReference type="SAM" id="MobiDB-lite"/>
    </source>
</evidence>
<dbReference type="EMBL" id="CP003746">
    <property type="protein sequence ID" value="AFU97302.1"/>
    <property type="molecule type" value="Genomic_DNA"/>
</dbReference>
<dbReference type="RefSeq" id="WP_015045475.1">
    <property type="nucleotide sequence ID" value="NC_018868.3"/>
</dbReference>
<keyword evidence="7 8" id="KW-0131">Cell cycle</keyword>
<protein>
    <recommendedName>
        <fullName evidence="8 9">Cell division protein ZipA</fullName>
    </recommendedName>
</protein>
<dbReference type="Proteomes" id="UP000000466">
    <property type="component" value="Chromosome"/>
</dbReference>
<feature type="compositionally biased region" description="Basic and acidic residues" evidence="10">
    <location>
        <begin position="78"/>
        <end position="91"/>
    </location>
</feature>
<dbReference type="GO" id="GO:0043093">
    <property type="term" value="P:FtsZ-dependent cytokinesis"/>
    <property type="evidence" value="ECO:0007669"/>
    <property type="project" value="UniProtKB-UniRule"/>
</dbReference>
<keyword evidence="6 8" id="KW-0472">Membrane</keyword>
<comment type="subcellular location">
    <subcellularLocation>
        <location evidence="8">Cell inner membrane</location>
        <topology evidence="8">Single-pass type I membrane protein</topology>
    </subcellularLocation>
    <text evidence="8">Localizes to the Z ring in an FtsZ-dependent manner.</text>
</comment>
<keyword evidence="4 8" id="KW-0812">Transmembrane</keyword>
<accession>K4KTL0</accession>
<evidence type="ECO:0000256" key="6">
    <source>
        <dbReference type="ARBA" id="ARBA00023136"/>
    </source>
</evidence>
<evidence type="ECO:0000313" key="12">
    <source>
        <dbReference type="EMBL" id="AFU97302.1"/>
    </source>
</evidence>
<organism evidence="12 13">
    <name type="scientific">Simiduia agarivorans (strain DSM 21679 / JCM 13881 / BCRC 17597 / SA1)</name>
    <dbReference type="NCBI Taxonomy" id="1117647"/>
    <lineage>
        <taxon>Bacteria</taxon>
        <taxon>Pseudomonadati</taxon>
        <taxon>Pseudomonadota</taxon>
        <taxon>Gammaproteobacteria</taxon>
        <taxon>Cellvibrionales</taxon>
        <taxon>Cellvibrionaceae</taxon>
        <taxon>Simiduia</taxon>
    </lineage>
</organism>
<dbReference type="GO" id="GO:0032153">
    <property type="term" value="C:cell division site"/>
    <property type="evidence" value="ECO:0007669"/>
    <property type="project" value="UniProtKB-UniRule"/>
</dbReference>
<evidence type="ECO:0000256" key="4">
    <source>
        <dbReference type="ARBA" id="ARBA00022692"/>
    </source>
</evidence>
<dbReference type="AlphaFoldDB" id="K4KTL0"/>
<dbReference type="InterPro" id="IPR036765">
    <property type="entry name" value="ZipA_FtsZ-bd_C_sf"/>
</dbReference>
<comment type="subunit">
    <text evidence="8">Interacts with FtsZ via their C-terminal domains.</text>
</comment>
<keyword evidence="13" id="KW-1185">Reference proteome</keyword>
<proteinExistence type="inferred from homology"/>
<dbReference type="eggNOG" id="COG3115">
    <property type="taxonomic scope" value="Bacteria"/>
</dbReference>
<evidence type="ECO:0000256" key="8">
    <source>
        <dbReference type="HAMAP-Rule" id="MF_00509"/>
    </source>
</evidence>
<dbReference type="OrthoDB" id="7054914at2"/>
<reference evidence="12 13" key="1">
    <citation type="journal article" date="2013" name="Genome Announc.">
        <title>Complete genome sequence of Simiduia agarivorans SA1(T), a marine bacterium able to degrade a variety of polysaccharides.</title>
        <authorList>
            <person name="Lin S.Y."/>
            <person name="Shieh W.Y."/>
            <person name="Chen J.S."/>
            <person name="Tang S.L."/>
        </authorList>
    </citation>
    <scope>NUCLEOTIDE SEQUENCE [LARGE SCALE GENOMIC DNA]</scope>
    <source>
        <strain evidence="13">DSM 21679 / JCM 13881 / BCRC 17597 / SA1</strain>
    </source>
</reference>
<gene>
    <name evidence="12" type="primary">ZipA</name>
    <name evidence="8" type="synonym">zipA</name>
    <name evidence="12" type="ordered locus">M5M_00325</name>
</gene>
<dbReference type="Gene3D" id="3.30.1400.10">
    <property type="entry name" value="ZipA, C-terminal FtsZ-binding domain"/>
    <property type="match status" value="1"/>
</dbReference>
<evidence type="ECO:0000259" key="11">
    <source>
        <dbReference type="SMART" id="SM00771"/>
    </source>
</evidence>
<dbReference type="SMART" id="SM00771">
    <property type="entry name" value="ZipA_C"/>
    <property type="match status" value="1"/>
</dbReference>
<evidence type="ECO:0000256" key="3">
    <source>
        <dbReference type="ARBA" id="ARBA00022618"/>
    </source>
</evidence>
<keyword evidence="5 8" id="KW-1133">Transmembrane helix</keyword>
<evidence type="ECO:0000256" key="1">
    <source>
        <dbReference type="ARBA" id="ARBA00022475"/>
    </source>
</evidence>
<comment type="similarity">
    <text evidence="8 9">Belongs to the ZipA family.</text>
</comment>
<keyword evidence="1 8" id="KW-1003">Cell membrane</keyword>
<feature type="region of interest" description="Disordered" evidence="10">
    <location>
        <begin position="48"/>
        <end position="91"/>
    </location>
</feature>
<dbReference type="HOGENOM" id="CLU_030174_0_0_6"/>
<dbReference type="STRING" id="1117647.M5M_00325"/>
<feature type="domain" description="ZipA C-terminal FtsZ-binding" evidence="11">
    <location>
        <begin position="182"/>
        <end position="312"/>
    </location>
</feature>
<evidence type="ECO:0000256" key="5">
    <source>
        <dbReference type="ARBA" id="ARBA00022989"/>
    </source>
</evidence>
<evidence type="ECO:0000256" key="2">
    <source>
        <dbReference type="ARBA" id="ARBA00022519"/>
    </source>
</evidence>
<comment type="function">
    <text evidence="8 9">Essential cell division protein that stabilizes the FtsZ protofilaments by cross-linking them and that serves as a cytoplasmic membrane anchor for the Z ring. Also required for the recruitment to the septal ring of downstream cell division proteins.</text>
</comment>
<dbReference type="InterPro" id="IPR011919">
    <property type="entry name" value="Cell_div_ZipA"/>
</dbReference>
<dbReference type="PANTHER" id="PTHR38685:SF1">
    <property type="entry name" value="CELL DIVISION PROTEIN ZIPA"/>
    <property type="match status" value="1"/>
</dbReference>
<evidence type="ECO:0000313" key="13">
    <source>
        <dbReference type="Proteomes" id="UP000000466"/>
    </source>
</evidence>
<dbReference type="SUPFAM" id="SSF64383">
    <property type="entry name" value="Cell-division protein ZipA, C-terminal domain"/>
    <property type="match status" value="1"/>
</dbReference>